<dbReference type="AlphaFoldDB" id="A0AAV8YPT2"/>
<evidence type="ECO:0000313" key="2">
    <source>
        <dbReference type="EMBL" id="KAJ8952960.1"/>
    </source>
</evidence>
<reference evidence="2" key="1">
    <citation type="journal article" date="2023" name="Insect Mol. Biol.">
        <title>Genome sequencing provides insights into the evolution of gene families encoding plant cell wall-degrading enzymes in longhorned beetles.</title>
        <authorList>
            <person name="Shin N.R."/>
            <person name="Okamura Y."/>
            <person name="Kirsch R."/>
            <person name="Pauchet Y."/>
        </authorList>
    </citation>
    <scope>NUCLEOTIDE SEQUENCE</scope>
    <source>
        <strain evidence="2">AMC_N1</strain>
    </source>
</reference>
<organism evidence="2 3">
    <name type="scientific">Aromia moschata</name>
    <dbReference type="NCBI Taxonomy" id="1265417"/>
    <lineage>
        <taxon>Eukaryota</taxon>
        <taxon>Metazoa</taxon>
        <taxon>Ecdysozoa</taxon>
        <taxon>Arthropoda</taxon>
        <taxon>Hexapoda</taxon>
        <taxon>Insecta</taxon>
        <taxon>Pterygota</taxon>
        <taxon>Neoptera</taxon>
        <taxon>Endopterygota</taxon>
        <taxon>Coleoptera</taxon>
        <taxon>Polyphaga</taxon>
        <taxon>Cucujiformia</taxon>
        <taxon>Chrysomeloidea</taxon>
        <taxon>Cerambycidae</taxon>
        <taxon>Cerambycinae</taxon>
        <taxon>Callichromatini</taxon>
        <taxon>Aromia</taxon>
    </lineage>
</organism>
<keyword evidence="3" id="KW-1185">Reference proteome</keyword>
<name>A0AAV8YPT2_9CUCU</name>
<comment type="caution">
    <text evidence="2">The sequence shown here is derived from an EMBL/GenBank/DDBJ whole genome shotgun (WGS) entry which is preliminary data.</text>
</comment>
<dbReference type="EMBL" id="JAPWTK010000063">
    <property type="protein sequence ID" value="KAJ8952960.1"/>
    <property type="molecule type" value="Genomic_DNA"/>
</dbReference>
<dbReference type="Proteomes" id="UP001162162">
    <property type="component" value="Unassembled WGS sequence"/>
</dbReference>
<evidence type="ECO:0000256" key="1">
    <source>
        <dbReference type="SAM" id="MobiDB-lite"/>
    </source>
</evidence>
<protein>
    <submittedName>
        <fullName evidence="2">Uncharacterized protein</fullName>
    </submittedName>
</protein>
<feature type="compositionally biased region" description="Basic residues" evidence="1">
    <location>
        <begin position="85"/>
        <end position="95"/>
    </location>
</feature>
<feature type="region of interest" description="Disordered" evidence="1">
    <location>
        <begin position="75"/>
        <end position="113"/>
    </location>
</feature>
<feature type="compositionally biased region" description="Basic and acidic residues" evidence="1">
    <location>
        <begin position="75"/>
        <end position="84"/>
    </location>
</feature>
<evidence type="ECO:0000313" key="3">
    <source>
        <dbReference type="Proteomes" id="UP001162162"/>
    </source>
</evidence>
<feature type="compositionally biased region" description="Acidic residues" evidence="1">
    <location>
        <begin position="102"/>
        <end position="112"/>
    </location>
</feature>
<gene>
    <name evidence="2" type="ORF">NQ318_006577</name>
</gene>
<sequence length="208" mass="24493">MKKNLVPLNFNCQNENVLINKAKRNVLASIQDNRSNIIPITSTPITVPPRKSLATNVNEDIANYFDFENNISVRDKSRNSESRPFRIKNYGKKHPNTPQEREQEEEGAELEDLSFPKFEESRDATDNTNIQLFEDLEKDFTLNVPSKIYERKPRRKRLKCVEVENEEEHPKKRKKDMMTKAEEAALEEWAQKFNSMCREVEKYNLEID</sequence>
<proteinExistence type="predicted"/>
<accession>A0AAV8YPT2</accession>